<name>A0A4V3WTE2_9MICO</name>
<dbReference type="Pfam" id="PF12802">
    <property type="entry name" value="MarR_2"/>
    <property type="match status" value="1"/>
</dbReference>
<organism evidence="2 3">
    <name type="scientific">Naasia lichenicola</name>
    <dbReference type="NCBI Taxonomy" id="2565933"/>
    <lineage>
        <taxon>Bacteria</taxon>
        <taxon>Bacillati</taxon>
        <taxon>Actinomycetota</taxon>
        <taxon>Actinomycetes</taxon>
        <taxon>Micrococcales</taxon>
        <taxon>Microbacteriaceae</taxon>
        <taxon>Naasia</taxon>
    </lineage>
</organism>
<dbReference type="SUPFAM" id="SSF46785">
    <property type="entry name" value="Winged helix' DNA-binding domain"/>
    <property type="match status" value="1"/>
</dbReference>
<dbReference type="InterPro" id="IPR036388">
    <property type="entry name" value="WH-like_DNA-bd_sf"/>
</dbReference>
<dbReference type="OrthoDB" id="9155413at2"/>
<evidence type="ECO:0000313" key="2">
    <source>
        <dbReference type="EMBL" id="THG31587.1"/>
    </source>
</evidence>
<gene>
    <name evidence="2" type="ORF">E6C64_05815</name>
</gene>
<dbReference type="AlphaFoldDB" id="A0A4V3WTE2"/>
<dbReference type="SMART" id="SM00347">
    <property type="entry name" value="HTH_MARR"/>
    <property type="match status" value="1"/>
</dbReference>
<dbReference type="Gene3D" id="1.10.10.10">
    <property type="entry name" value="Winged helix-like DNA-binding domain superfamily/Winged helix DNA-binding domain"/>
    <property type="match status" value="1"/>
</dbReference>
<evidence type="ECO:0000259" key="1">
    <source>
        <dbReference type="PROSITE" id="PS50995"/>
    </source>
</evidence>
<reference evidence="2 3" key="1">
    <citation type="submission" date="2019-04" db="EMBL/GenBank/DDBJ databases">
        <authorList>
            <person name="Jiang L."/>
        </authorList>
    </citation>
    <scope>NUCLEOTIDE SEQUENCE [LARGE SCALE GENOMIC DNA]</scope>
    <source>
        <strain evidence="2 3">YIM 131853</strain>
    </source>
</reference>
<protein>
    <submittedName>
        <fullName evidence="2">MarR family transcriptional regulator</fullName>
    </submittedName>
</protein>
<keyword evidence="3" id="KW-1185">Reference proteome</keyword>
<dbReference type="GO" id="GO:0003700">
    <property type="term" value="F:DNA-binding transcription factor activity"/>
    <property type="evidence" value="ECO:0007669"/>
    <property type="project" value="InterPro"/>
</dbReference>
<proteinExistence type="predicted"/>
<dbReference type="InterPro" id="IPR039422">
    <property type="entry name" value="MarR/SlyA-like"/>
</dbReference>
<dbReference type="PANTHER" id="PTHR33164">
    <property type="entry name" value="TRANSCRIPTIONAL REGULATOR, MARR FAMILY"/>
    <property type="match status" value="1"/>
</dbReference>
<dbReference type="InterPro" id="IPR036390">
    <property type="entry name" value="WH_DNA-bd_sf"/>
</dbReference>
<comment type="caution">
    <text evidence="2">The sequence shown here is derived from an EMBL/GenBank/DDBJ whole genome shotgun (WGS) entry which is preliminary data.</text>
</comment>
<dbReference type="EMBL" id="SSSM01000003">
    <property type="protein sequence ID" value="THG31587.1"/>
    <property type="molecule type" value="Genomic_DNA"/>
</dbReference>
<dbReference type="GO" id="GO:0006950">
    <property type="term" value="P:response to stress"/>
    <property type="evidence" value="ECO:0007669"/>
    <property type="project" value="TreeGrafter"/>
</dbReference>
<dbReference type="Proteomes" id="UP000309133">
    <property type="component" value="Unassembled WGS sequence"/>
</dbReference>
<dbReference type="PANTHER" id="PTHR33164:SF43">
    <property type="entry name" value="HTH-TYPE TRANSCRIPTIONAL REPRESSOR YETL"/>
    <property type="match status" value="1"/>
</dbReference>
<dbReference type="PROSITE" id="PS50995">
    <property type="entry name" value="HTH_MARR_2"/>
    <property type="match status" value="1"/>
</dbReference>
<accession>A0A4V3WTE2</accession>
<dbReference type="InterPro" id="IPR000835">
    <property type="entry name" value="HTH_MarR-typ"/>
</dbReference>
<sequence>MNPGASSVPSPAQVSGPARSQHGVTLLYLIKQVELAIRSRLEAVTREVGLTVTQYTALTVLERRPGLTSAELARNSFVTAQSMSVVTAELEERLLVEREQDPAHQRRQLLSVTTSGHGLLERLRPDVSWIEEQMVSAISVKDADGLRQILEQCRFALGGGWPR</sequence>
<evidence type="ECO:0000313" key="3">
    <source>
        <dbReference type="Proteomes" id="UP000309133"/>
    </source>
</evidence>
<feature type="domain" description="HTH marR-type" evidence="1">
    <location>
        <begin position="23"/>
        <end position="155"/>
    </location>
</feature>